<evidence type="ECO:0000256" key="1">
    <source>
        <dbReference type="ARBA" id="ARBA00001957"/>
    </source>
</evidence>
<reference evidence="5" key="1">
    <citation type="journal article" date="2019" name="Int. J. Syst. Evol. Microbiol.">
        <title>The Global Catalogue of Microorganisms (GCM) 10K type strain sequencing project: providing services to taxonomists for standard genome sequencing and annotation.</title>
        <authorList>
            <consortium name="The Broad Institute Genomics Platform"/>
            <consortium name="The Broad Institute Genome Sequencing Center for Infectious Disease"/>
            <person name="Wu L."/>
            <person name="Ma J."/>
        </authorList>
    </citation>
    <scope>NUCLEOTIDE SEQUENCE [LARGE SCALE GENOMIC DNA]</scope>
    <source>
        <strain evidence="5">JCM 16114</strain>
    </source>
</reference>
<evidence type="ECO:0000313" key="5">
    <source>
        <dbReference type="Proteomes" id="UP001499843"/>
    </source>
</evidence>
<dbReference type="InterPro" id="IPR000873">
    <property type="entry name" value="AMP-dep_synth/lig_dom"/>
</dbReference>
<gene>
    <name evidence="4" type="ORF">GCM10009850_090270</name>
</gene>
<dbReference type="PANTHER" id="PTHR45527:SF1">
    <property type="entry name" value="FATTY ACID SYNTHASE"/>
    <property type="match status" value="1"/>
</dbReference>
<dbReference type="InterPro" id="IPR025110">
    <property type="entry name" value="AMP-bd_C"/>
</dbReference>
<dbReference type="SUPFAM" id="SSF56801">
    <property type="entry name" value="Acetyl-CoA synthetase-like"/>
    <property type="match status" value="1"/>
</dbReference>
<sequence length="995" mass="107455">MSAASYSFPASHGQERLWLLGELGLGSAYNVSESVVVTDPRPDVVRAALAYLVERHEALRTRFVWGPGGLSQVVEPAVPVPVEFAGRDRAEVDAVRRECHERPFDLARGPLLRCTVVDHGDRTGTVILVVHHIVCDGWSMGILCRELETVHEAVRDGRPVELPPVRIQLGDYAAWQRDHDAAGGFAAGLDHWRRRLAGLGPLPLPTTHPRPATPTGRGGRTRRRLSPAACAAFDGLVHDQSVTPFMVGAAALHAVLARYANTGDTTIGTPVANRTHPDTDATVGFLANTIVLRADLSADPTFADLLHQIRDDLLAALDHQDTPYERVVAAVNPPRHPNRNPLFDVLYVAEEAAPQPAPAAAKFDLQVGLLLSPDGHEVRVVFAEDLFSREWAESFTDALLTLLSAAVAAPDTRVSRLPLCAPAPEATLPPAPRTTVLELIQQVPPHLTAIIDGTHRLTYDELDHHSTGIAHTLRKQGAGPGHIVAVRLPRGHHLITTLLAIWKTGAAYLPIDPALPPARQKTLLTIAKPTLFITEPLEASAAASLAGPHPDDLAYVLFTSGSTGEPKAVAVPHSNLTALFEGLAARIPRPTCAQWLTSPAFDISLVEMLWPLICGGTVVVAPSDGFGPGRLTHGSTAGGEPVPLRWLQATPSHVRLMLTDDVYRRMIAGLDCVVVAGEAFPPDLAAELLELGTKSVINGYGPTEATVYATMHRVESPVGSRVPIGKPLPHTITHTLDPHGQPLPPGAIGQLHLTGHTLAWGYLHQPQTTADHFTPNPHGPPGTRLYHTGDLTTHTPHHTHHYLGRTDHQLKIAGHRIEPAEIEHALTTHPHITHATVTTRNNHLTAYITTTPPTPTPHHIHTHLTHQLPHHHIPTHIITIPHLPLTPNGKIDHTALNAIPLPRTGVTVGREPRPGTEETVAAAWRQALQVERVAADVSFFDSGGSSLQLIQLHALLDAEFPGVIRLIELFTAVTVEQTAELVSARQPPRTREFLV</sequence>
<feature type="region of interest" description="Disordered" evidence="2">
    <location>
        <begin position="200"/>
        <end position="223"/>
    </location>
</feature>
<keyword evidence="5" id="KW-1185">Reference proteome</keyword>
<proteinExistence type="predicted"/>
<dbReference type="Pfam" id="PF00501">
    <property type="entry name" value="AMP-binding"/>
    <property type="match status" value="1"/>
</dbReference>
<dbReference type="Pfam" id="PF13193">
    <property type="entry name" value="AMP-binding_C"/>
    <property type="match status" value="1"/>
</dbReference>
<dbReference type="Gene3D" id="3.40.50.12780">
    <property type="entry name" value="N-terminal domain of ligase-like"/>
    <property type="match status" value="1"/>
</dbReference>
<dbReference type="InterPro" id="IPR023213">
    <property type="entry name" value="CAT-like_dom_sf"/>
</dbReference>
<organism evidence="4 5">
    <name type="scientific">Nonomuraea monospora</name>
    <dbReference type="NCBI Taxonomy" id="568818"/>
    <lineage>
        <taxon>Bacteria</taxon>
        <taxon>Bacillati</taxon>
        <taxon>Actinomycetota</taxon>
        <taxon>Actinomycetes</taxon>
        <taxon>Streptosporangiales</taxon>
        <taxon>Streptosporangiaceae</taxon>
        <taxon>Nonomuraea</taxon>
    </lineage>
</organism>
<dbReference type="Gene3D" id="3.30.559.10">
    <property type="entry name" value="Chloramphenicol acetyltransferase-like domain"/>
    <property type="match status" value="1"/>
</dbReference>
<dbReference type="Pfam" id="PF00668">
    <property type="entry name" value="Condensation"/>
    <property type="match status" value="1"/>
</dbReference>
<dbReference type="Gene3D" id="3.40.50.1820">
    <property type="entry name" value="alpha/beta hydrolase"/>
    <property type="match status" value="1"/>
</dbReference>
<name>A0ABP5PQ30_9ACTN</name>
<feature type="domain" description="Carrier" evidence="3">
    <location>
        <begin position="911"/>
        <end position="986"/>
    </location>
</feature>
<accession>A0ABP5PQ30</accession>
<dbReference type="InterPro" id="IPR045851">
    <property type="entry name" value="AMP-bd_C_sf"/>
</dbReference>
<protein>
    <recommendedName>
        <fullName evidence="3">Carrier domain-containing protein</fullName>
    </recommendedName>
</protein>
<dbReference type="InterPro" id="IPR001242">
    <property type="entry name" value="Condensation_dom"/>
</dbReference>
<dbReference type="InterPro" id="IPR036736">
    <property type="entry name" value="ACP-like_sf"/>
</dbReference>
<dbReference type="SUPFAM" id="SSF52777">
    <property type="entry name" value="CoA-dependent acyltransferases"/>
    <property type="match status" value="2"/>
</dbReference>
<dbReference type="RefSeq" id="WP_344489391.1">
    <property type="nucleotide sequence ID" value="NZ_BAAAQX010000033.1"/>
</dbReference>
<dbReference type="Gene3D" id="3.30.559.30">
    <property type="entry name" value="Nonribosomal peptide synthetase, condensation domain"/>
    <property type="match status" value="1"/>
</dbReference>
<dbReference type="SUPFAM" id="SSF47336">
    <property type="entry name" value="ACP-like"/>
    <property type="match status" value="1"/>
</dbReference>
<evidence type="ECO:0000313" key="4">
    <source>
        <dbReference type="EMBL" id="GAA2213564.1"/>
    </source>
</evidence>
<dbReference type="InterPro" id="IPR009081">
    <property type="entry name" value="PP-bd_ACP"/>
</dbReference>
<dbReference type="PROSITE" id="PS00455">
    <property type="entry name" value="AMP_BINDING"/>
    <property type="match status" value="1"/>
</dbReference>
<evidence type="ECO:0000256" key="2">
    <source>
        <dbReference type="SAM" id="MobiDB-lite"/>
    </source>
</evidence>
<feature type="compositionally biased region" description="Pro residues" evidence="2">
    <location>
        <begin position="202"/>
        <end position="212"/>
    </location>
</feature>
<dbReference type="InterPro" id="IPR042099">
    <property type="entry name" value="ANL_N_sf"/>
</dbReference>
<comment type="cofactor">
    <cofactor evidence="1">
        <name>pantetheine 4'-phosphate</name>
        <dbReference type="ChEBI" id="CHEBI:47942"/>
    </cofactor>
</comment>
<dbReference type="Pfam" id="PF00550">
    <property type="entry name" value="PP-binding"/>
    <property type="match status" value="1"/>
</dbReference>
<evidence type="ECO:0000259" key="3">
    <source>
        <dbReference type="PROSITE" id="PS50075"/>
    </source>
</evidence>
<dbReference type="Gene3D" id="3.30.300.30">
    <property type="match status" value="1"/>
</dbReference>
<dbReference type="CDD" id="cd19531">
    <property type="entry name" value="LCL_NRPS-like"/>
    <property type="match status" value="1"/>
</dbReference>
<dbReference type="PANTHER" id="PTHR45527">
    <property type="entry name" value="NONRIBOSOMAL PEPTIDE SYNTHETASE"/>
    <property type="match status" value="1"/>
</dbReference>
<dbReference type="PROSITE" id="PS50075">
    <property type="entry name" value="CARRIER"/>
    <property type="match status" value="1"/>
</dbReference>
<dbReference type="InterPro" id="IPR029058">
    <property type="entry name" value="AB_hydrolase_fold"/>
</dbReference>
<dbReference type="InterPro" id="IPR020845">
    <property type="entry name" value="AMP-binding_CS"/>
</dbReference>
<dbReference type="CDD" id="cd05930">
    <property type="entry name" value="A_NRPS"/>
    <property type="match status" value="1"/>
</dbReference>
<comment type="caution">
    <text evidence="4">The sequence shown here is derived from an EMBL/GenBank/DDBJ whole genome shotgun (WGS) entry which is preliminary data.</text>
</comment>
<dbReference type="Proteomes" id="UP001499843">
    <property type="component" value="Unassembled WGS sequence"/>
</dbReference>
<dbReference type="EMBL" id="BAAAQX010000033">
    <property type="protein sequence ID" value="GAA2213564.1"/>
    <property type="molecule type" value="Genomic_DNA"/>
</dbReference>